<dbReference type="InterPro" id="IPR013686">
    <property type="entry name" value="Polypept-transport_assoc_ShlB"/>
</dbReference>
<comment type="caution">
    <text evidence="8">The sequence shown here is derived from an EMBL/GenBank/DDBJ whole genome shotgun (WGS) entry which is preliminary data.</text>
</comment>
<dbReference type="InterPro" id="IPR034746">
    <property type="entry name" value="POTRA"/>
</dbReference>
<evidence type="ECO:0000256" key="6">
    <source>
        <dbReference type="SAM" id="SignalP"/>
    </source>
</evidence>
<dbReference type="InterPro" id="IPR039910">
    <property type="entry name" value="D15-like"/>
</dbReference>
<dbReference type="Pfam" id="PF01103">
    <property type="entry name" value="Omp85"/>
    <property type="match status" value="1"/>
</dbReference>
<evidence type="ECO:0000256" key="2">
    <source>
        <dbReference type="ARBA" id="ARBA00022692"/>
    </source>
</evidence>
<feature type="signal peptide" evidence="6">
    <location>
        <begin position="1"/>
        <end position="25"/>
    </location>
</feature>
<comment type="subcellular location">
    <subcellularLocation>
        <location evidence="1">Membrane</location>
    </subcellularLocation>
</comment>
<dbReference type="PROSITE" id="PS51779">
    <property type="entry name" value="POTRA"/>
    <property type="match status" value="1"/>
</dbReference>
<reference evidence="8 9" key="1">
    <citation type="submission" date="2018-02" db="EMBL/GenBank/DDBJ databases">
        <authorList>
            <person name="Cohen D.B."/>
            <person name="Kent A.D."/>
        </authorList>
    </citation>
    <scope>NUCLEOTIDE SEQUENCE [LARGE SCALE GENOMIC DNA]</scope>
    <source>
        <strain evidence="8 9">ULC007</strain>
    </source>
</reference>
<keyword evidence="5" id="KW-0998">Cell outer membrane</keyword>
<dbReference type="AlphaFoldDB" id="A0A2T1DH94"/>
<evidence type="ECO:0000256" key="5">
    <source>
        <dbReference type="ARBA" id="ARBA00023237"/>
    </source>
</evidence>
<evidence type="ECO:0000259" key="7">
    <source>
        <dbReference type="PROSITE" id="PS51779"/>
    </source>
</evidence>
<dbReference type="EMBL" id="PVWG01000008">
    <property type="protein sequence ID" value="PSB19862.1"/>
    <property type="molecule type" value="Genomic_DNA"/>
</dbReference>
<organism evidence="8 9">
    <name type="scientific">Phormidesmis priestleyi ULC007</name>
    <dbReference type="NCBI Taxonomy" id="1920490"/>
    <lineage>
        <taxon>Bacteria</taxon>
        <taxon>Bacillati</taxon>
        <taxon>Cyanobacteriota</taxon>
        <taxon>Cyanophyceae</taxon>
        <taxon>Leptolyngbyales</taxon>
        <taxon>Leptolyngbyaceae</taxon>
        <taxon>Phormidesmis</taxon>
    </lineage>
</organism>
<gene>
    <name evidence="8" type="ORF">C7B65_09300</name>
</gene>
<evidence type="ECO:0000256" key="3">
    <source>
        <dbReference type="ARBA" id="ARBA00022729"/>
    </source>
</evidence>
<dbReference type="InterPro" id="IPR000184">
    <property type="entry name" value="Bac_surfAg_D15"/>
</dbReference>
<dbReference type="Gene3D" id="3.10.20.310">
    <property type="entry name" value="membrane protein fhac"/>
    <property type="match status" value="3"/>
</dbReference>
<dbReference type="Gene3D" id="2.40.160.50">
    <property type="entry name" value="membrane protein fhac: a member of the omp85/tpsb transporter family"/>
    <property type="match status" value="1"/>
</dbReference>
<dbReference type="STRING" id="1920490.GCA_001895925_03902"/>
<dbReference type="InterPro" id="IPR010827">
    <property type="entry name" value="BamA/TamA_POTRA"/>
</dbReference>
<dbReference type="Pfam" id="PF07244">
    <property type="entry name" value="POTRA"/>
    <property type="match status" value="1"/>
</dbReference>
<dbReference type="Proteomes" id="UP000238634">
    <property type="component" value="Unassembled WGS sequence"/>
</dbReference>
<evidence type="ECO:0000313" key="8">
    <source>
        <dbReference type="EMBL" id="PSB19862.1"/>
    </source>
</evidence>
<dbReference type="GO" id="GO:0019867">
    <property type="term" value="C:outer membrane"/>
    <property type="evidence" value="ECO:0007669"/>
    <property type="project" value="InterPro"/>
</dbReference>
<protein>
    <recommendedName>
        <fullName evidence="7">POTRA domain-containing protein</fullName>
    </recommendedName>
</protein>
<evidence type="ECO:0000256" key="1">
    <source>
        <dbReference type="ARBA" id="ARBA00004370"/>
    </source>
</evidence>
<feature type="chain" id="PRO_5015634976" description="POTRA domain-containing protein" evidence="6">
    <location>
        <begin position="26"/>
        <end position="736"/>
    </location>
</feature>
<keyword evidence="2" id="KW-0812">Transmembrane</keyword>
<feature type="domain" description="POTRA" evidence="7">
    <location>
        <begin position="230"/>
        <end position="304"/>
    </location>
</feature>
<sequence length="736" mass="78723">MRLSTVTVCTLAALSTWDACQNANAAVLETPAIEKTADVVVATDAIAPAPIPKIVPPETIVSQEFSTKAPVRVAQTNAQYYQDYQPTAATPAISQSPQIDAPPIATPAASVTPTPPTSINQPTWIIPQNVTSPIVNPPATPAPKPIVNPSQSLPSDLVVTATDVQIVGADPELQQIVRSNIRTQPGGGTSQSQLQADVAAILETGLFSTASVNSRANSNGLSVTFQVQPIVVRSVQLVNAQALTPAVVNDIFRSQIGTIVSPSALNQGVRQINQWYAQNSYNLARVVALQPSREGVLTIEVAEGVIGDVQIRFTDELGKPVNDKGEPIRGRTQESFIKQQVQIRPGQVFREDIARQDLQKLVQTGLFTNARVSLEGDAKRTIVVYNLTEGRARSVNATGGYNTDLGLYGGVNYQDRNVAGIGQQLSTNVLIGTKDAQFDGRFISPYRDSAPDKLGYSVNAFRRRGLSRVFDDNVKLENGDRVREGRFGGGVEVNRPIDKDWGGSLGLNYNRVSLRDASGNVVRRDRNGNPLSFSGTGIDDLVSLNFAAVRDQRDNPIDPTNGSLLSLSTEQFLPIGSGSILANRLQANYTQYVPVNILNTLQTKNEPETFAFNIQGGTTIGDLPPYNAYSLGGPNSVRGYDAGDIGISRTYVLASAEYRFPIYSIIGGAVFADFASDLGSSRSVLGQPGIERGRPGSGFGIGAGVRLKSPLGVIRADFGLNDQGDSRVQFGFGQKF</sequence>
<keyword evidence="4" id="KW-0472">Membrane</keyword>
<keyword evidence="9" id="KW-1185">Reference proteome</keyword>
<evidence type="ECO:0000313" key="9">
    <source>
        <dbReference type="Proteomes" id="UP000238634"/>
    </source>
</evidence>
<dbReference type="OrthoDB" id="9776356at2"/>
<evidence type="ECO:0000256" key="4">
    <source>
        <dbReference type="ARBA" id="ARBA00023136"/>
    </source>
</evidence>
<proteinExistence type="predicted"/>
<dbReference type="PANTHER" id="PTHR12815">
    <property type="entry name" value="SORTING AND ASSEMBLY MACHINERY SAMM50 PROTEIN FAMILY MEMBER"/>
    <property type="match status" value="1"/>
</dbReference>
<keyword evidence="3 6" id="KW-0732">Signal</keyword>
<dbReference type="Pfam" id="PF08479">
    <property type="entry name" value="POTRA_2"/>
    <property type="match status" value="1"/>
</dbReference>
<name>A0A2T1DH94_9CYAN</name>
<reference evidence="8 9" key="2">
    <citation type="submission" date="2018-03" db="EMBL/GenBank/DDBJ databases">
        <title>The ancient ancestry and fast evolution of plastids.</title>
        <authorList>
            <person name="Moore K.R."/>
            <person name="Magnabosco C."/>
            <person name="Momper L."/>
            <person name="Gold D.A."/>
            <person name="Bosak T."/>
            <person name="Fournier G.P."/>
        </authorList>
    </citation>
    <scope>NUCLEOTIDE SEQUENCE [LARGE SCALE GENOMIC DNA]</scope>
    <source>
        <strain evidence="8 9">ULC007</strain>
    </source>
</reference>
<dbReference type="PANTHER" id="PTHR12815:SF47">
    <property type="entry name" value="TRANSLOCATION AND ASSEMBLY MODULE SUBUNIT TAMA"/>
    <property type="match status" value="1"/>
</dbReference>
<accession>A0A2T1DH94</accession>